<protein>
    <submittedName>
        <fullName evidence="2">Uncharacterized protein</fullName>
    </submittedName>
</protein>
<dbReference type="Proteomes" id="UP000319557">
    <property type="component" value="Chromosome"/>
</dbReference>
<evidence type="ECO:0000313" key="3">
    <source>
        <dbReference type="Proteomes" id="UP000319557"/>
    </source>
</evidence>
<keyword evidence="3" id="KW-1185">Reference proteome</keyword>
<proteinExistence type="predicted"/>
<evidence type="ECO:0000313" key="2">
    <source>
        <dbReference type="EMBL" id="QDS89814.1"/>
    </source>
</evidence>
<name>A0A517M4L6_9BACT</name>
<feature type="region of interest" description="Disordered" evidence="1">
    <location>
        <begin position="92"/>
        <end position="111"/>
    </location>
</feature>
<gene>
    <name evidence="2" type="ORF">EC9_40150</name>
</gene>
<sequence length="172" mass="18645">MLATRQKCLASIGGLDAADGSSEHCHLLAGTTDRKQFAIGCGDALLRSRRNKRSYRQPPWQPVKSKFPALQSEYPQRFPWRTSVGGQLIAGGETSAAAGTRTPLPESPTERTQNFVCWSSFPTRERTSLKSACRRGSNATGEGNGTGGIESKRWTRLARGLHGGRAIEEVDG</sequence>
<feature type="region of interest" description="Disordered" evidence="1">
    <location>
        <begin position="128"/>
        <end position="156"/>
    </location>
</feature>
<dbReference type="AlphaFoldDB" id="A0A517M4L6"/>
<dbReference type="EMBL" id="CP036261">
    <property type="protein sequence ID" value="QDS89814.1"/>
    <property type="molecule type" value="Genomic_DNA"/>
</dbReference>
<accession>A0A517M4L6</accession>
<evidence type="ECO:0000256" key="1">
    <source>
        <dbReference type="SAM" id="MobiDB-lite"/>
    </source>
</evidence>
<dbReference type="KEGG" id="ruv:EC9_40150"/>
<reference evidence="2 3" key="1">
    <citation type="submission" date="2019-02" db="EMBL/GenBank/DDBJ databases">
        <title>Deep-cultivation of Planctomycetes and their phenomic and genomic characterization uncovers novel biology.</title>
        <authorList>
            <person name="Wiegand S."/>
            <person name="Jogler M."/>
            <person name="Boedeker C."/>
            <person name="Pinto D."/>
            <person name="Vollmers J."/>
            <person name="Rivas-Marin E."/>
            <person name="Kohn T."/>
            <person name="Peeters S.H."/>
            <person name="Heuer A."/>
            <person name="Rast P."/>
            <person name="Oberbeckmann S."/>
            <person name="Bunk B."/>
            <person name="Jeske O."/>
            <person name="Meyerdierks A."/>
            <person name="Storesund J.E."/>
            <person name="Kallscheuer N."/>
            <person name="Luecker S."/>
            <person name="Lage O.M."/>
            <person name="Pohl T."/>
            <person name="Merkel B.J."/>
            <person name="Hornburger P."/>
            <person name="Mueller R.-W."/>
            <person name="Bruemmer F."/>
            <person name="Labrenz M."/>
            <person name="Spormann A.M."/>
            <person name="Op den Camp H."/>
            <person name="Overmann J."/>
            <person name="Amann R."/>
            <person name="Jetten M.S.M."/>
            <person name="Mascher T."/>
            <person name="Medema M.H."/>
            <person name="Devos D.P."/>
            <person name="Kaster A.-K."/>
            <person name="Ovreas L."/>
            <person name="Rohde M."/>
            <person name="Galperin M.Y."/>
            <person name="Jogler C."/>
        </authorList>
    </citation>
    <scope>NUCLEOTIDE SEQUENCE [LARGE SCALE GENOMIC DNA]</scope>
    <source>
        <strain evidence="2 3">EC9</strain>
    </source>
</reference>
<organism evidence="2 3">
    <name type="scientific">Rosistilla ulvae</name>
    <dbReference type="NCBI Taxonomy" id="1930277"/>
    <lineage>
        <taxon>Bacteria</taxon>
        <taxon>Pseudomonadati</taxon>
        <taxon>Planctomycetota</taxon>
        <taxon>Planctomycetia</taxon>
        <taxon>Pirellulales</taxon>
        <taxon>Pirellulaceae</taxon>
        <taxon>Rosistilla</taxon>
    </lineage>
</organism>